<evidence type="ECO:0000256" key="7">
    <source>
        <dbReference type="SAM" id="Phobius"/>
    </source>
</evidence>
<dbReference type="Pfam" id="PF00664">
    <property type="entry name" value="ABC_membrane"/>
    <property type="match status" value="1"/>
</dbReference>
<gene>
    <name evidence="10" type="ORF">E4100_08350</name>
</gene>
<dbReference type="SUPFAM" id="SSF90123">
    <property type="entry name" value="ABC transporter transmembrane region"/>
    <property type="match status" value="1"/>
</dbReference>
<dbReference type="SMART" id="SM00382">
    <property type="entry name" value="AAA"/>
    <property type="match status" value="1"/>
</dbReference>
<organism evidence="10 11">
    <name type="scientific">Soehngenia longivitae</name>
    <dbReference type="NCBI Taxonomy" id="2562294"/>
    <lineage>
        <taxon>Bacteria</taxon>
        <taxon>Bacillati</taxon>
        <taxon>Bacillota</taxon>
        <taxon>Tissierellia</taxon>
        <taxon>Tissierellales</taxon>
        <taxon>Tissierellaceae</taxon>
        <taxon>Soehngenia</taxon>
    </lineage>
</organism>
<dbReference type="Gene3D" id="1.20.1560.10">
    <property type="entry name" value="ABC transporter type 1, transmembrane domain"/>
    <property type="match status" value="1"/>
</dbReference>
<dbReference type="InterPro" id="IPR003439">
    <property type="entry name" value="ABC_transporter-like_ATP-bd"/>
</dbReference>
<keyword evidence="6 7" id="KW-0472">Membrane</keyword>
<comment type="caution">
    <text evidence="10">The sequence shown here is derived from an EMBL/GenBank/DDBJ whole genome shotgun (WGS) entry which is preliminary data.</text>
</comment>
<dbReference type="AlphaFoldDB" id="A0A4Z0D4U8"/>
<dbReference type="PROSITE" id="PS50893">
    <property type="entry name" value="ABC_TRANSPORTER_2"/>
    <property type="match status" value="1"/>
</dbReference>
<evidence type="ECO:0000256" key="4">
    <source>
        <dbReference type="ARBA" id="ARBA00022840"/>
    </source>
</evidence>
<dbReference type="InterPro" id="IPR003593">
    <property type="entry name" value="AAA+_ATPase"/>
</dbReference>
<dbReference type="GO" id="GO:0034040">
    <property type="term" value="F:ATPase-coupled lipid transmembrane transporter activity"/>
    <property type="evidence" value="ECO:0007669"/>
    <property type="project" value="TreeGrafter"/>
</dbReference>
<keyword evidence="5 7" id="KW-1133">Transmembrane helix</keyword>
<accession>A0A4Z0D4U8</accession>
<dbReference type="InterPro" id="IPR017871">
    <property type="entry name" value="ABC_transporter-like_CS"/>
</dbReference>
<evidence type="ECO:0000256" key="6">
    <source>
        <dbReference type="ARBA" id="ARBA00023136"/>
    </source>
</evidence>
<dbReference type="InterPro" id="IPR027417">
    <property type="entry name" value="P-loop_NTPase"/>
</dbReference>
<dbReference type="PANTHER" id="PTHR24221">
    <property type="entry name" value="ATP-BINDING CASSETTE SUB-FAMILY B"/>
    <property type="match status" value="1"/>
</dbReference>
<feature type="transmembrane region" description="Helical" evidence="7">
    <location>
        <begin position="42"/>
        <end position="63"/>
    </location>
</feature>
<dbReference type="GO" id="GO:0005524">
    <property type="term" value="F:ATP binding"/>
    <property type="evidence" value="ECO:0007669"/>
    <property type="project" value="UniProtKB-KW"/>
</dbReference>
<dbReference type="PANTHER" id="PTHR24221:SF654">
    <property type="entry name" value="ATP-BINDING CASSETTE SUB-FAMILY B MEMBER 6"/>
    <property type="match status" value="1"/>
</dbReference>
<dbReference type="Gene3D" id="3.40.50.300">
    <property type="entry name" value="P-loop containing nucleotide triphosphate hydrolases"/>
    <property type="match status" value="1"/>
</dbReference>
<keyword evidence="11" id="KW-1185">Reference proteome</keyword>
<evidence type="ECO:0000256" key="1">
    <source>
        <dbReference type="ARBA" id="ARBA00004651"/>
    </source>
</evidence>
<dbReference type="InterPro" id="IPR011527">
    <property type="entry name" value="ABC1_TM_dom"/>
</dbReference>
<dbReference type="SUPFAM" id="SSF52540">
    <property type="entry name" value="P-loop containing nucleoside triphosphate hydrolases"/>
    <property type="match status" value="1"/>
</dbReference>
<name>A0A4Z0D4U8_9FIRM</name>
<evidence type="ECO:0000259" key="9">
    <source>
        <dbReference type="PROSITE" id="PS50929"/>
    </source>
</evidence>
<feature type="domain" description="ABC transmembrane type-1" evidence="9">
    <location>
        <begin position="111"/>
        <end position="277"/>
    </location>
</feature>
<evidence type="ECO:0000313" key="10">
    <source>
        <dbReference type="EMBL" id="TFZ39494.1"/>
    </source>
</evidence>
<dbReference type="Proteomes" id="UP000298381">
    <property type="component" value="Unassembled WGS sequence"/>
</dbReference>
<dbReference type="PROSITE" id="PS00211">
    <property type="entry name" value="ABC_TRANSPORTER_1"/>
    <property type="match status" value="1"/>
</dbReference>
<keyword evidence="4 10" id="KW-0067">ATP-binding</keyword>
<feature type="transmembrane region" description="Helical" evidence="7">
    <location>
        <begin position="134"/>
        <end position="152"/>
    </location>
</feature>
<evidence type="ECO:0000256" key="2">
    <source>
        <dbReference type="ARBA" id="ARBA00022692"/>
    </source>
</evidence>
<dbReference type="GO" id="GO:0005886">
    <property type="term" value="C:plasma membrane"/>
    <property type="evidence" value="ECO:0007669"/>
    <property type="project" value="UniProtKB-SubCell"/>
</dbReference>
<feature type="domain" description="ABC transporter" evidence="8">
    <location>
        <begin position="310"/>
        <end position="510"/>
    </location>
</feature>
<feature type="transmembrane region" description="Helical" evidence="7">
    <location>
        <begin position="7"/>
        <end position="27"/>
    </location>
</feature>
<dbReference type="RefSeq" id="WP_135271592.1">
    <property type="nucleotide sequence ID" value="NZ_SRIB01000012.1"/>
</dbReference>
<feature type="transmembrane region" description="Helical" evidence="7">
    <location>
        <begin position="111"/>
        <end position="128"/>
    </location>
</feature>
<evidence type="ECO:0000313" key="11">
    <source>
        <dbReference type="Proteomes" id="UP000298381"/>
    </source>
</evidence>
<evidence type="ECO:0000256" key="3">
    <source>
        <dbReference type="ARBA" id="ARBA00022741"/>
    </source>
</evidence>
<dbReference type="GO" id="GO:0140359">
    <property type="term" value="F:ABC-type transporter activity"/>
    <property type="evidence" value="ECO:0007669"/>
    <property type="project" value="InterPro"/>
</dbReference>
<evidence type="ECO:0000259" key="8">
    <source>
        <dbReference type="PROSITE" id="PS50893"/>
    </source>
</evidence>
<sequence>MKLVAYLFYIINSFVLVRIAILFGVLIDNLTNSQFDIFRKNVIIMLIYGLLTLILPVISYKLAFKISNKEMNKIKNNKFLSEFTNNRDKFDLVDYSQNLDIYYSGQLMNKFNIVNILSVFIFTSISLISIDIRLFIIAFISSSLPLIVPIFSQKALKNKSENFVNSSDNYIKFIEDTLTGKKELIRYNGINWIKSIHENISKDHEDKRESFKLLNILNDVFSEGISNISQIVILFTGGIFVSRSIISIGEVITLLQLMNYLAGPVVALISLYNNYASSLVAKKRLIGETEVDLSQKDFKFPIFDSSEVAVEIENIEFSYGNNKVLNNVSYKFMKNKTYLIKGKSGSGKSTLLKIIAGELTPDKGKVLIFNKNIEDMEKSAIYTTISYISQDIHIFENSVENNILLGKVNENNKISKLIEMLELNLSLEDILSKERKISGGEAVRIGIARCLIDPKDIILLDEHTSGLNEDLAFKITKEILNLGKTVICVSHTESQEIIDLFDECINLESLQN</sequence>
<dbReference type="OrthoDB" id="95687at2"/>
<keyword evidence="3" id="KW-0547">Nucleotide-binding</keyword>
<dbReference type="GO" id="GO:0016887">
    <property type="term" value="F:ATP hydrolysis activity"/>
    <property type="evidence" value="ECO:0007669"/>
    <property type="project" value="InterPro"/>
</dbReference>
<dbReference type="Pfam" id="PF00005">
    <property type="entry name" value="ABC_tran"/>
    <property type="match status" value="1"/>
</dbReference>
<evidence type="ECO:0000256" key="5">
    <source>
        <dbReference type="ARBA" id="ARBA00022989"/>
    </source>
</evidence>
<reference evidence="10 11" key="1">
    <citation type="submission" date="2019-03" db="EMBL/GenBank/DDBJ databases">
        <title>Draft genome sequence data and analysis of a Fermenting Bacterium, Soehngenia longevitae strain 1933PT, isolated from petroleum reservoir in Azerbaijan.</title>
        <authorList>
            <person name="Grouzdev D.S."/>
            <person name="Bidzhieva S.K."/>
            <person name="Sokolova D.S."/>
            <person name="Tourova T.P."/>
            <person name="Poltaraus A.B."/>
            <person name="Nazina T.N."/>
        </authorList>
    </citation>
    <scope>NUCLEOTIDE SEQUENCE [LARGE SCALE GENOMIC DNA]</scope>
    <source>
        <strain evidence="10 11">1933P</strain>
    </source>
</reference>
<protein>
    <submittedName>
        <fullName evidence="10">ABC transporter ATP-binding protein</fullName>
    </submittedName>
</protein>
<keyword evidence="2 7" id="KW-0812">Transmembrane</keyword>
<dbReference type="EMBL" id="SRIB01000012">
    <property type="protein sequence ID" value="TFZ39494.1"/>
    <property type="molecule type" value="Genomic_DNA"/>
</dbReference>
<comment type="subcellular location">
    <subcellularLocation>
        <location evidence="1">Cell membrane</location>
        <topology evidence="1">Multi-pass membrane protein</topology>
    </subcellularLocation>
</comment>
<dbReference type="InterPro" id="IPR036640">
    <property type="entry name" value="ABC1_TM_sf"/>
</dbReference>
<dbReference type="InterPro" id="IPR039421">
    <property type="entry name" value="Type_1_exporter"/>
</dbReference>
<dbReference type="PROSITE" id="PS50929">
    <property type="entry name" value="ABC_TM1F"/>
    <property type="match status" value="1"/>
</dbReference>
<feature type="transmembrane region" description="Helical" evidence="7">
    <location>
        <begin position="231"/>
        <end position="252"/>
    </location>
</feature>
<dbReference type="CDD" id="cd03228">
    <property type="entry name" value="ABCC_MRP_Like"/>
    <property type="match status" value="1"/>
</dbReference>
<proteinExistence type="predicted"/>